<dbReference type="InterPro" id="IPR007309">
    <property type="entry name" value="TFIIIC_Bblock-bd"/>
</dbReference>
<dbReference type="AlphaFoldDB" id="A7T139"/>
<dbReference type="CDD" id="cd16169">
    <property type="entry name" value="Tau138_eWH"/>
    <property type="match status" value="1"/>
</dbReference>
<dbReference type="GO" id="GO:0000127">
    <property type="term" value="C:transcription factor TFIIIC complex"/>
    <property type="evidence" value="ECO:0007669"/>
    <property type="project" value="InterPro"/>
</dbReference>
<evidence type="ECO:0000256" key="1">
    <source>
        <dbReference type="ARBA" id="ARBA00004123"/>
    </source>
</evidence>
<comment type="subcellular location">
    <subcellularLocation>
        <location evidence="1">Nucleus</location>
    </subcellularLocation>
</comment>
<protein>
    <recommendedName>
        <fullName evidence="12">B-block binding subunit of TFIIIC domain-containing protein</fullName>
    </recommendedName>
</protein>
<dbReference type="eggNOG" id="KOG4560">
    <property type="taxonomic scope" value="Eukaryota"/>
</dbReference>
<keyword evidence="3" id="KW-0238">DNA-binding</keyword>
<feature type="region of interest" description="Disordered" evidence="6">
    <location>
        <begin position="483"/>
        <end position="511"/>
    </location>
</feature>
<name>A7T139_NEMVE</name>
<evidence type="ECO:0000259" key="8">
    <source>
        <dbReference type="Pfam" id="PF23704"/>
    </source>
</evidence>
<evidence type="ECO:0000256" key="6">
    <source>
        <dbReference type="SAM" id="MobiDB-lite"/>
    </source>
</evidence>
<sequence length="942" mass="106243">MEAFTACLEEIALEGLDGCPIVHLWDLLKQRTPTFPLALDDLSKEFLWRGIVESLDVEFFVLEHPLPHIFGGKEEDKSSATPFPHLIEEINALGIDVDVKCNTYCLVNDEENGICGSCPEYKTRQNVTDDVRDSNSKKCVIPLKQAYDRWSDRLVIVASQKERSKFLFDSKLDSNVFLSEVAYFIVEHIGQARHRGRLQSLISHVDPRTCFYHLKKLVVSGVITKQYLLVTSHVGQVSFTNVLRLKRFDVPRLSKLMHMGEKITDILSKQPGKKMDLVNLRDLFKVNETSARSFKRTKRLLEKGGYIKMLQEKRPAIVKKKVRASKNVPDPDINSSPSKLKDCLCVQLIKPFNVSDSDDEDEEYKNKGAPCYVYEKSLMNQVYDCVEKYGPDGATLKMVENDLAMTNAESNKMLQILEKDGHLKGITVYAEKRNVKRFVAKPYVQKSILSTRIRKEEEKFKAIKESLSSPQASSEVESGGVAQISGSRCLSPTPSTQSIDTNASDDLSEKRGKTYRSLKRKNTVLEFLKKHKVCEGVFPILKVVCDIEAAEGFKTKPDHKVIKRVINELERDGLLRSFKTILNTEVISKPVEFYIDSSINDQDPKVKKAISDAQLKLESANQDLQSQFQPKDAKIKAVKETIPKSRVNKSLRCKFGYLAKFPRMRVLHQYFWQITHGAHGNLRKSGASSSAASPLEPSWNGGNADGADASYDCGWEDTVESTPLLEYGPGWLKLDDALQVMPLSIYCNALGITTETSIIILSCRGYYHREESEIFVSLRQASLYSHVVGITTEIPGLEEMYNNPKARHTLLKDLPRRMIVSLTRENNCKEAFCMTIATLLAMGLLTARRPFPSERYQTLVHVSAGAILVDTQSSLPGSLFVKEPKDFPFPQKKYIFDSLAAVTTYWNDFKYISLNTPLGESAIIGCTAKCWGDTPWRLKSAS</sequence>
<dbReference type="PANTHER" id="PTHR15180">
    <property type="entry name" value="GENERAL TRANSCRIPTION FACTOR 3C POLYPEPTIDE 1"/>
    <property type="match status" value="1"/>
</dbReference>
<dbReference type="InterPro" id="IPR044210">
    <property type="entry name" value="Tfc3-like"/>
</dbReference>
<dbReference type="InterPro" id="IPR056428">
    <property type="entry name" value="WH_GTF3C1"/>
</dbReference>
<evidence type="ECO:0000256" key="4">
    <source>
        <dbReference type="ARBA" id="ARBA00023163"/>
    </source>
</evidence>
<evidence type="ECO:0000256" key="2">
    <source>
        <dbReference type="ARBA" id="ARBA00022553"/>
    </source>
</evidence>
<feature type="domain" description="B-block binding subunit of TFIIIC" evidence="7">
    <location>
        <begin position="180"/>
        <end position="248"/>
    </location>
</feature>
<evidence type="ECO:0000256" key="3">
    <source>
        <dbReference type="ARBA" id="ARBA00023125"/>
    </source>
</evidence>
<keyword evidence="4" id="KW-0804">Transcription</keyword>
<accession>A7T139</accession>
<dbReference type="EMBL" id="DS470073">
    <property type="protein sequence ID" value="EDO30330.1"/>
    <property type="molecule type" value="Genomic_DNA"/>
</dbReference>
<keyword evidence="11" id="KW-1185">Reference proteome</keyword>
<dbReference type="GO" id="GO:0003677">
    <property type="term" value="F:DNA binding"/>
    <property type="evidence" value="ECO:0007669"/>
    <property type="project" value="UniProtKB-KW"/>
</dbReference>
<dbReference type="Pfam" id="PF24101">
    <property type="entry name" value="WHD_GTF3C1"/>
    <property type="match status" value="1"/>
</dbReference>
<evidence type="ECO:0000256" key="5">
    <source>
        <dbReference type="ARBA" id="ARBA00023242"/>
    </source>
</evidence>
<dbReference type="GO" id="GO:0005634">
    <property type="term" value="C:nucleus"/>
    <property type="evidence" value="ECO:0007669"/>
    <property type="project" value="UniProtKB-SubCell"/>
</dbReference>
<dbReference type="PANTHER" id="PTHR15180:SF1">
    <property type="entry name" value="GENERAL TRANSCRIPTION FACTOR 3C POLYPEPTIDE 1"/>
    <property type="match status" value="1"/>
</dbReference>
<dbReference type="Pfam" id="PF23704">
    <property type="entry name" value="WHD_GTF3C1_N"/>
    <property type="match status" value="1"/>
</dbReference>
<dbReference type="Pfam" id="PF04182">
    <property type="entry name" value="B-block_TFIIIC"/>
    <property type="match status" value="1"/>
</dbReference>
<reference evidence="10 11" key="1">
    <citation type="journal article" date="2007" name="Science">
        <title>Sea anemone genome reveals ancestral eumetazoan gene repertoire and genomic organization.</title>
        <authorList>
            <person name="Putnam N.H."/>
            <person name="Srivastava M."/>
            <person name="Hellsten U."/>
            <person name="Dirks B."/>
            <person name="Chapman J."/>
            <person name="Salamov A."/>
            <person name="Terry A."/>
            <person name="Shapiro H."/>
            <person name="Lindquist E."/>
            <person name="Kapitonov V.V."/>
            <person name="Jurka J."/>
            <person name="Genikhovich G."/>
            <person name="Grigoriev I.V."/>
            <person name="Lucas S.M."/>
            <person name="Steele R.E."/>
            <person name="Finnerty J.R."/>
            <person name="Technau U."/>
            <person name="Martindale M.Q."/>
            <person name="Rokhsar D.S."/>
        </authorList>
    </citation>
    <scope>NUCLEOTIDE SEQUENCE [LARGE SCALE GENOMIC DNA]</scope>
    <source>
        <strain evidence="11">CH2 X CH6</strain>
    </source>
</reference>
<proteinExistence type="predicted"/>
<dbReference type="PhylomeDB" id="A7T139"/>
<dbReference type="InParanoid" id="A7T139"/>
<organism evidence="10 11">
    <name type="scientific">Nematostella vectensis</name>
    <name type="common">Starlet sea anemone</name>
    <dbReference type="NCBI Taxonomy" id="45351"/>
    <lineage>
        <taxon>Eukaryota</taxon>
        <taxon>Metazoa</taxon>
        <taxon>Cnidaria</taxon>
        <taxon>Anthozoa</taxon>
        <taxon>Hexacorallia</taxon>
        <taxon>Actiniaria</taxon>
        <taxon>Edwardsiidae</taxon>
        <taxon>Nematostella</taxon>
    </lineage>
</organism>
<dbReference type="OMA" id="PKMPRFR"/>
<dbReference type="InterPro" id="IPR035625">
    <property type="entry name" value="Tfc3-like_eWH"/>
</dbReference>
<dbReference type="GO" id="GO:0006384">
    <property type="term" value="P:transcription initiation at RNA polymerase III promoter"/>
    <property type="evidence" value="ECO:0007669"/>
    <property type="project" value="InterPro"/>
</dbReference>
<dbReference type="Proteomes" id="UP000001593">
    <property type="component" value="Unassembled WGS sequence"/>
</dbReference>
<evidence type="ECO:0000313" key="10">
    <source>
        <dbReference type="EMBL" id="EDO30330.1"/>
    </source>
</evidence>
<dbReference type="STRING" id="45351.A7T139"/>
<gene>
    <name evidence="10" type="ORF">NEMVEDRAFT_v1g248447</name>
</gene>
<evidence type="ECO:0008006" key="12">
    <source>
        <dbReference type="Google" id="ProtNLM"/>
    </source>
</evidence>
<evidence type="ECO:0000313" key="11">
    <source>
        <dbReference type="Proteomes" id="UP000001593"/>
    </source>
</evidence>
<feature type="domain" description="General transcription factor 3C polypeptide 1 winged-helix" evidence="8">
    <location>
        <begin position="4"/>
        <end position="61"/>
    </location>
</feature>
<feature type="domain" description="GTF3C1 extended winged-helix" evidence="9">
    <location>
        <begin position="513"/>
        <end position="616"/>
    </location>
</feature>
<keyword evidence="5" id="KW-0539">Nucleus</keyword>
<evidence type="ECO:0000259" key="7">
    <source>
        <dbReference type="Pfam" id="PF04182"/>
    </source>
</evidence>
<dbReference type="InterPro" id="IPR056467">
    <property type="entry name" value="eWH_GTF3C1"/>
</dbReference>
<dbReference type="HOGENOM" id="CLU_311761_0_0_1"/>
<feature type="compositionally biased region" description="Polar residues" evidence="6">
    <location>
        <begin position="484"/>
        <end position="505"/>
    </location>
</feature>
<keyword evidence="2" id="KW-0597">Phosphoprotein</keyword>
<evidence type="ECO:0000259" key="9">
    <source>
        <dbReference type="Pfam" id="PF24101"/>
    </source>
</evidence>